<dbReference type="NCBIfam" id="TIGR00229">
    <property type="entry name" value="sensory_box"/>
    <property type="match status" value="1"/>
</dbReference>
<dbReference type="PRINTS" id="PR00344">
    <property type="entry name" value="BCTRLSENSOR"/>
</dbReference>
<dbReference type="SMART" id="SM00387">
    <property type="entry name" value="HATPase_c"/>
    <property type="match status" value="1"/>
</dbReference>
<dbReference type="InterPro" id="IPR003018">
    <property type="entry name" value="GAF"/>
</dbReference>
<evidence type="ECO:0000313" key="11">
    <source>
        <dbReference type="EMBL" id="PZO38655.1"/>
    </source>
</evidence>
<evidence type="ECO:0000256" key="3">
    <source>
        <dbReference type="ARBA" id="ARBA00022553"/>
    </source>
</evidence>
<feature type="coiled-coil region" evidence="7">
    <location>
        <begin position="203"/>
        <end position="230"/>
    </location>
</feature>
<dbReference type="PANTHER" id="PTHR43304:SF1">
    <property type="entry name" value="PAC DOMAIN-CONTAINING PROTEIN"/>
    <property type="match status" value="1"/>
</dbReference>
<dbReference type="SUPFAM" id="SSF55874">
    <property type="entry name" value="ATPase domain of HSP90 chaperone/DNA topoisomerase II/histidine kinase"/>
    <property type="match status" value="1"/>
</dbReference>
<evidence type="ECO:0000256" key="4">
    <source>
        <dbReference type="ARBA" id="ARBA00022679"/>
    </source>
</evidence>
<keyword evidence="3" id="KW-0597">Phosphoprotein</keyword>
<feature type="domain" description="PAS" evidence="9">
    <location>
        <begin position="220"/>
        <end position="292"/>
    </location>
</feature>
<dbReference type="Gene3D" id="3.30.565.10">
    <property type="entry name" value="Histidine kinase-like ATPase, C-terminal domain"/>
    <property type="match status" value="1"/>
</dbReference>
<sequence>MHYLRSLYSQILKVFKVILKRIKRKISVLFTQKQERRSKQQNTLEVLSSLSYRTGELKKYLQLVATSVSELLDLDWAVVTLCREGFERILASSFDIGYEEDNITDLHGTVTETVIRTGQCLFVEDTSIDKRYGEPPDGYFAYLGAPLKLPSGEIIGTVCCFHRQPRRFTIEEMRLVEIFAERAATAIDNYNLYQKQQEMNLALQVEIRERREVEQALRKSEEQLRQIAENLEPLLWMYSHDGQPIYMSPMFEKIWGISIEQWYADGTVCLNAIHPEDREYVSVAFKKVFTQNGNYNLEYRVIRPDGSIRIIRDRAFQIIDETGKIYRVAGIAEDITERQQEQQRSLKAMERLSEIGELAATIVHEVRNPLTTVLMGLNFFQRMELTEDAKKRLMLALDEAARLKRLLNEILLYARQETIQFLPIDLNELTLDLIENFSGTQDAIGKQIHFAPLLETLIILGDKDKLTQVLINLLQNACEALPDGEKIYVYFSSLTASRQICLHVQNGGLPIPSELLPNLTKPFITTKPSGNGLGLAIVKKIVEAHNGKLAITSSAIAGTIVSVILPMTPFPSLPLRA</sequence>
<dbReference type="Pfam" id="PF01590">
    <property type="entry name" value="GAF"/>
    <property type="match status" value="1"/>
</dbReference>
<organism evidence="11 12">
    <name type="scientific">Pseudanabaena frigida</name>
    <dbReference type="NCBI Taxonomy" id="945775"/>
    <lineage>
        <taxon>Bacteria</taxon>
        <taxon>Bacillati</taxon>
        <taxon>Cyanobacteriota</taxon>
        <taxon>Cyanophyceae</taxon>
        <taxon>Pseudanabaenales</taxon>
        <taxon>Pseudanabaenaceae</taxon>
        <taxon>Pseudanabaena</taxon>
    </lineage>
</organism>
<dbReference type="SUPFAM" id="SSF47384">
    <property type="entry name" value="Homodimeric domain of signal transducing histidine kinase"/>
    <property type="match status" value="1"/>
</dbReference>
<evidence type="ECO:0000259" key="10">
    <source>
        <dbReference type="PROSITE" id="PS50113"/>
    </source>
</evidence>
<dbReference type="SMART" id="SM00086">
    <property type="entry name" value="PAC"/>
    <property type="match status" value="1"/>
</dbReference>
<dbReference type="Gene3D" id="3.30.450.20">
    <property type="entry name" value="PAS domain"/>
    <property type="match status" value="1"/>
</dbReference>
<evidence type="ECO:0000259" key="8">
    <source>
        <dbReference type="PROSITE" id="PS50109"/>
    </source>
</evidence>
<dbReference type="InterPro" id="IPR001610">
    <property type="entry name" value="PAC"/>
</dbReference>
<dbReference type="SMART" id="SM00091">
    <property type="entry name" value="PAS"/>
    <property type="match status" value="1"/>
</dbReference>
<keyword evidence="6" id="KW-0902">Two-component regulatory system</keyword>
<evidence type="ECO:0000313" key="12">
    <source>
        <dbReference type="Proteomes" id="UP000249467"/>
    </source>
</evidence>
<dbReference type="CDD" id="cd00082">
    <property type="entry name" value="HisKA"/>
    <property type="match status" value="1"/>
</dbReference>
<dbReference type="CDD" id="cd00130">
    <property type="entry name" value="PAS"/>
    <property type="match status" value="1"/>
</dbReference>
<evidence type="ECO:0000256" key="1">
    <source>
        <dbReference type="ARBA" id="ARBA00000085"/>
    </source>
</evidence>
<dbReference type="EMBL" id="QBML01000022">
    <property type="protein sequence ID" value="PZO38655.1"/>
    <property type="molecule type" value="Genomic_DNA"/>
</dbReference>
<dbReference type="PROSITE" id="PS50109">
    <property type="entry name" value="HIS_KIN"/>
    <property type="match status" value="1"/>
</dbReference>
<dbReference type="InterPro" id="IPR005467">
    <property type="entry name" value="His_kinase_dom"/>
</dbReference>
<keyword evidence="7" id="KW-0175">Coiled coil</keyword>
<dbReference type="InterPro" id="IPR035965">
    <property type="entry name" value="PAS-like_dom_sf"/>
</dbReference>
<evidence type="ECO:0000259" key="9">
    <source>
        <dbReference type="PROSITE" id="PS50112"/>
    </source>
</evidence>
<dbReference type="InterPro" id="IPR029016">
    <property type="entry name" value="GAF-like_dom_sf"/>
</dbReference>
<dbReference type="Gene3D" id="1.10.287.130">
    <property type="match status" value="1"/>
</dbReference>
<dbReference type="Gene3D" id="3.30.450.40">
    <property type="match status" value="1"/>
</dbReference>
<dbReference type="Pfam" id="PF00512">
    <property type="entry name" value="HisKA"/>
    <property type="match status" value="1"/>
</dbReference>
<dbReference type="SUPFAM" id="SSF55785">
    <property type="entry name" value="PYP-like sensor domain (PAS domain)"/>
    <property type="match status" value="1"/>
</dbReference>
<proteinExistence type="predicted"/>
<evidence type="ECO:0000256" key="5">
    <source>
        <dbReference type="ARBA" id="ARBA00022777"/>
    </source>
</evidence>
<dbReference type="GO" id="GO:0000155">
    <property type="term" value="F:phosphorelay sensor kinase activity"/>
    <property type="evidence" value="ECO:0007669"/>
    <property type="project" value="InterPro"/>
</dbReference>
<dbReference type="InterPro" id="IPR003594">
    <property type="entry name" value="HATPase_dom"/>
</dbReference>
<dbReference type="PANTHER" id="PTHR43304">
    <property type="entry name" value="PHYTOCHROME-LIKE PROTEIN CPH1"/>
    <property type="match status" value="1"/>
</dbReference>
<keyword evidence="4" id="KW-0808">Transferase</keyword>
<evidence type="ECO:0000256" key="2">
    <source>
        <dbReference type="ARBA" id="ARBA00012438"/>
    </source>
</evidence>
<dbReference type="InterPro" id="IPR000700">
    <property type="entry name" value="PAS-assoc_C"/>
</dbReference>
<comment type="catalytic activity">
    <reaction evidence="1">
        <text>ATP + protein L-histidine = ADP + protein N-phospho-L-histidine.</text>
        <dbReference type="EC" id="2.7.13.3"/>
    </reaction>
</comment>
<dbReference type="PROSITE" id="PS50112">
    <property type="entry name" value="PAS"/>
    <property type="match status" value="1"/>
</dbReference>
<dbReference type="InterPro" id="IPR036890">
    <property type="entry name" value="HATPase_C_sf"/>
</dbReference>
<feature type="domain" description="Histidine kinase" evidence="8">
    <location>
        <begin position="361"/>
        <end position="569"/>
    </location>
</feature>
<dbReference type="InterPro" id="IPR013655">
    <property type="entry name" value="PAS_fold_3"/>
</dbReference>
<dbReference type="InterPro" id="IPR003661">
    <property type="entry name" value="HisK_dim/P_dom"/>
</dbReference>
<dbReference type="SMART" id="SM00388">
    <property type="entry name" value="HisKA"/>
    <property type="match status" value="1"/>
</dbReference>
<reference evidence="11 12" key="1">
    <citation type="submission" date="2018-04" db="EMBL/GenBank/DDBJ databases">
        <authorList>
            <person name="Go L.Y."/>
            <person name="Mitchell J.A."/>
        </authorList>
    </citation>
    <scope>NUCLEOTIDE SEQUENCE [LARGE SCALE GENOMIC DNA]</scope>
    <source>
        <strain evidence="11">ULC066bin1</strain>
    </source>
</reference>
<dbReference type="Proteomes" id="UP000249467">
    <property type="component" value="Unassembled WGS sequence"/>
</dbReference>
<evidence type="ECO:0000256" key="7">
    <source>
        <dbReference type="SAM" id="Coils"/>
    </source>
</evidence>
<accession>A0A2W4XVI6</accession>
<dbReference type="InterPro" id="IPR052162">
    <property type="entry name" value="Sensor_kinase/Photoreceptor"/>
</dbReference>
<dbReference type="InterPro" id="IPR036097">
    <property type="entry name" value="HisK_dim/P_sf"/>
</dbReference>
<dbReference type="EC" id="2.7.13.3" evidence="2"/>
<dbReference type="InterPro" id="IPR000014">
    <property type="entry name" value="PAS"/>
</dbReference>
<dbReference type="AlphaFoldDB" id="A0A2W4XVI6"/>
<evidence type="ECO:0000256" key="6">
    <source>
        <dbReference type="ARBA" id="ARBA00023012"/>
    </source>
</evidence>
<keyword evidence="5 11" id="KW-0418">Kinase</keyword>
<dbReference type="PROSITE" id="PS50113">
    <property type="entry name" value="PAC"/>
    <property type="match status" value="1"/>
</dbReference>
<dbReference type="SUPFAM" id="SSF55781">
    <property type="entry name" value="GAF domain-like"/>
    <property type="match status" value="1"/>
</dbReference>
<protein>
    <recommendedName>
        <fullName evidence="2">histidine kinase</fullName>
        <ecNumber evidence="2">2.7.13.3</ecNumber>
    </recommendedName>
</protein>
<name>A0A2W4XVI6_9CYAN</name>
<gene>
    <name evidence="11" type="ORF">DCF19_15755</name>
</gene>
<feature type="domain" description="PAC" evidence="10">
    <location>
        <begin position="295"/>
        <end position="347"/>
    </location>
</feature>
<reference evidence="11 12" key="2">
    <citation type="submission" date="2018-06" db="EMBL/GenBank/DDBJ databases">
        <title>Metagenomic assembly of (sub)arctic Cyanobacteria and their associated microbiome from non-axenic cultures.</title>
        <authorList>
            <person name="Baurain D."/>
        </authorList>
    </citation>
    <scope>NUCLEOTIDE SEQUENCE [LARGE SCALE GENOMIC DNA]</scope>
    <source>
        <strain evidence="11">ULC066bin1</strain>
    </source>
</reference>
<dbReference type="Pfam" id="PF02518">
    <property type="entry name" value="HATPase_c"/>
    <property type="match status" value="1"/>
</dbReference>
<comment type="caution">
    <text evidence="11">The sequence shown here is derived from an EMBL/GenBank/DDBJ whole genome shotgun (WGS) entry which is preliminary data.</text>
</comment>
<dbReference type="SMART" id="SM00065">
    <property type="entry name" value="GAF"/>
    <property type="match status" value="1"/>
</dbReference>
<dbReference type="Pfam" id="PF08447">
    <property type="entry name" value="PAS_3"/>
    <property type="match status" value="1"/>
</dbReference>
<dbReference type="InterPro" id="IPR004358">
    <property type="entry name" value="Sig_transdc_His_kin-like_C"/>
</dbReference>